<evidence type="ECO:0000313" key="5">
    <source>
        <dbReference type="WBParaSite" id="HPBE_0000359801-mRNA-1"/>
    </source>
</evidence>
<evidence type="ECO:0000259" key="2">
    <source>
        <dbReference type="PROSITE" id="PS51670"/>
    </source>
</evidence>
<feature type="domain" description="ShKT" evidence="2">
    <location>
        <begin position="1"/>
        <end position="31"/>
    </location>
</feature>
<protein>
    <submittedName>
        <fullName evidence="5">ShKT domain-containing protein</fullName>
    </submittedName>
</protein>
<reference evidence="5" key="2">
    <citation type="submission" date="2019-09" db="UniProtKB">
        <authorList>
            <consortium name="WormBaseParasite"/>
        </authorList>
    </citation>
    <scope>IDENTIFICATION</scope>
</reference>
<evidence type="ECO:0000313" key="3">
    <source>
        <dbReference type="EMBL" id="VDO37788.1"/>
    </source>
</evidence>
<sequence>MACGKVTDAMCKEDAWKAILAEDCPSSCGLCNAVGMCSLQNNLLLFLRWWLLRSVVGGV</sequence>
<reference evidence="3 4" key="1">
    <citation type="submission" date="2018-11" db="EMBL/GenBank/DDBJ databases">
        <authorList>
            <consortium name="Pathogen Informatics"/>
        </authorList>
    </citation>
    <scope>NUCLEOTIDE SEQUENCE [LARGE SCALE GENOMIC DNA]</scope>
</reference>
<organism evidence="4 5">
    <name type="scientific">Heligmosomoides polygyrus</name>
    <name type="common">Parasitic roundworm</name>
    <dbReference type="NCBI Taxonomy" id="6339"/>
    <lineage>
        <taxon>Eukaryota</taxon>
        <taxon>Metazoa</taxon>
        <taxon>Ecdysozoa</taxon>
        <taxon>Nematoda</taxon>
        <taxon>Chromadorea</taxon>
        <taxon>Rhabditida</taxon>
        <taxon>Rhabditina</taxon>
        <taxon>Rhabditomorpha</taxon>
        <taxon>Strongyloidea</taxon>
        <taxon>Heligmosomidae</taxon>
        <taxon>Heligmosomoides</taxon>
    </lineage>
</organism>
<accession>A0A183FBQ6</accession>
<dbReference type="Proteomes" id="UP000050761">
    <property type="component" value="Unassembled WGS sequence"/>
</dbReference>
<name>A0A183FBQ6_HELPZ</name>
<dbReference type="PROSITE" id="PS51670">
    <property type="entry name" value="SHKT"/>
    <property type="match status" value="1"/>
</dbReference>
<dbReference type="EMBL" id="UZAH01010961">
    <property type="protein sequence ID" value="VDO37788.1"/>
    <property type="molecule type" value="Genomic_DNA"/>
</dbReference>
<evidence type="ECO:0000256" key="1">
    <source>
        <dbReference type="PROSITE-ProRule" id="PRU01005"/>
    </source>
</evidence>
<dbReference type="WBParaSite" id="HPBE_0000359801-mRNA-1">
    <property type="protein sequence ID" value="HPBE_0000359801-mRNA-1"/>
    <property type="gene ID" value="HPBE_0000359801"/>
</dbReference>
<dbReference type="Gene3D" id="1.10.10.1940">
    <property type="match status" value="1"/>
</dbReference>
<gene>
    <name evidence="3" type="ORF">HPBE_LOCUS3598</name>
</gene>
<dbReference type="OrthoDB" id="5863778at2759"/>
<keyword evidence="4" id="KW-1185">Reference proteome</keyword>
<accession>A0A3P7Y8K6</accession>
<dbReference type="InterPro" id="IPR003582">
    <property type="entry name" value="ShKT_dom"/>
</dbReference>
<evidence type="ECO:0000313" key="4">
    <source>
        <dbReference type="Proteomes" id="UP000050761"/>
    </source>
</evidence>
<comment type="caution">
    <text evidence="1">Lacks conserved residue(s) required for the propagation of feature annotation.</text>
</comment>
<dbReference type="Pfam" id="PF01549">
    <property type="entry name" value="ShK"/>
    <property type="match status" value="1"/>
</dbReference>
<dbReference type="AlphaFoldDB" id="A0A183FBQ6"/>
<proteinExistence type="predicted"/>